<dbReference type="OrthoDB" id="1744729at2759"/>
<dbReference type="SUPFAM" id="SSF52540">
    <property type="entry name" value="P-loop containing nucleoside triphosphate hydrolases"/>
    <property type="match status" value="1"/>
</dbReference>
<reference evidence="4 5" key="1">
    <citation type="submission" date="2018-04" db="EMBL/GenBank/DDBJ databases">
        <authorList>
            <person name="Vogel A."/>
        </authorList>
    </citation>
    <scope>NUCLEOTIDE SEQUENCE [LARGE SCALE GENOMIC DNA]</scope>
</reference>
<dbReference type="PANTHER" id="PTHR18934:SF103">
    <property type="entry name" value="RNA HELICASE"/>
    <property type="match status" value="1"/>
</dbReference>
<proteinExistence type="predicted"/>
<gene>
    <name evidence="4" type="ORF">CCAM_LOCUS3235</name>
</gene>
<accession>A0A484KER6</accession>
<dbReference type="Proteomes" id="UP000595140">
    <property type="component" value="Unassembled WGS sequence"/>
</dbReference>
<dbReference type="AlphaFoldDB" id="A0A484KER6"/>
<evidence type="ECO:0000256" key="1">
    <source>
        <dbReference type="ARBA" id="ARBA00004474"/>
    </source>
</evidence>
<keyword evidence="5" id="KW-1185">Reference proteome</keyword>
<dbReference type="EMBL" id="OOIL02000171">
    <property type="protein sequence ID" value="VFQ61459.1"/>
    <property type="molecule type" value="Genomic_DNA"/>
</dbReference>
<sequence>MGLYSEIYGKVVVVSKVPLPNYRPDLDDKRPQREVVIPLSLQRRVEGLLQEHLDRIQLTCGKSDGKPSESASTDKVENVSMDENLDSFLDDSVMEKVLQRRSLRMRNLQRAWQESPEGHEMMGFRKSLPSYKEKERMLQAIACNQVVVISGETGCGKTTQLPQYILESEIESGRGAFCSIICTQPRRISAMAVAERVATERGELLGDSKLFDRLVIKCDWRG</sequence>
<comment type="catalytic activity">
    <reaction evidence="3">
        <text>ATP + H2O = ADP + phosphate + H(+)</text>
        <dbReference type="Rhea" id="RHEA:13065"/>
        <dbReference type="ChEBI" id="CHEBI:15377"/>
        <dbReference type="ChEBI" id="CHEBI:15378"/>
        <dbReference type="ChEBI" id="CHEBI:30616"/>
        <dbReference type="ChEBI" id="CHEBI:43474"/>
        <dbReference type="ChEBI" id="CHEBI:456216"/>
        <dbReference type="EC" id="3.6.4.13"/>
    </reaction>
</comment>
<evidence type="ECO:0000313" key="4">
    <source>
        <dbReference type="EMBL" id="VFQ61459.1"/>
    </source>
</evidence>
<dbReference type="GO" id="GO:0009536">
    <property type="term" value="C:plastid"/>
    <property type="evidence" value="ECO:0007669"/>
    <property type="project" value="UniProtKB-SubCell"/>
</dbReference>
<dbReference type="GO" id="GO:0005634">
    <property type="term" value="C:nucleus"/>
    <property type="evidence" value="ECO:0007669"/>
    <property type="project" value="TreeGrafter"/>
</dbReference>
<dbReference type="InterPro" id="IPR027417">
    <property type="entry name" value="P-loop_NTPase"/>
</dbReference>
<comment type="subcellular location">
    <subcellularLocation>
        <location evidence="1">Plastid</location>
    </subcellularLocation>
</comment>
<evidence type="ECO:0000256" key="2">
    <source>
        <dbReference type="ARBA" id="ARBA00012552"/>
    </source>
</evidence>
<dbReference type="GO" id="GO:0003724">
    <property type="term" value="F:RNA helicase activity"/>
    <property type="evidence" value="ECO:0007669"/>
    <property type="project" value="UniProtKB-EC"/>
</dbReference>
<dbReference type="PANTHER" id="PTHR18934">
    <property type="entry name" value="ATP-DEPENDENT RNA HELICASE"/>
    <property type="match status" value="1"/>
</dbReference>
<protein>
    <recommendedName>
        <fullName evidence="2">RNA helicase</fullName>
        <ecNumber evidence="2">3.6.4.13</ecNumber>
    </recommendedName>
</protein>
<organism evidence="4 5">
    <name type="scientific">Cuscuta campestris</name>
    <dbReference type="NCBI Taxonomy" id="132261"/>
    <lineage>
        <taxon>Eukaryota</taxon>
        <taxon>Viridiplantae</taxon>
        <taxon>Streptophyta</taxon>
        <taxon>Embryophyta</taxon>
        <taxon>Tracheophyta</taxon>
        <taxon>Spermatophyta</taxon>
        <taxon>Magnoliopsida</taxon>
        <taxon>eudicotyledons</taxon>
        <taxon>Gunneridae</taxon>
        <taxon>Pentapetalae</taxon>
        <taxon>asterids</taxon>
        <taxon>lamiids</taxon>
        <taxon>Solanales</taxon>
        <taxon>Convolvulaceae</taxon>
        <taxon>Cuscuteae</taxon>
        <taxon>Cuscuta</taxon>
        <taxon>Cuscuta subgen. Grammica</taxon>
        <taxon>Cuscuta sect. Cleistogrammica</taxon>
    </lineage>
</organism>
<dbReference type="EC" id="3.6.4.13" evidence="2"/>
<dbReference type="GO" id="GO:0003723">
    <property type="term" value="F:RNA binding"/>
    <property type="evidence" value="ECO:0007669"/>
    <property type="project" value="TreeGrafter"/>
</dbReference>
<evidence type="ECO:0000313" key="5">
    <source>
        <dbReference type="Proteomes" id="UP000595140"/>
    </source>
</evidence>
<evidence type="ECO:0000256" key="3">
    <source>
        <dbReference type="ARBA" id="ARBA00047984"/>
    </source>
</evidence>
<dbReference type="Gene3D" id="3.40.50.300">
    <property type="entry name" value="P-loop containing nucleotide triphosphate hydrolases"/>
    <property type="match status" value="1"/>
</dbReference>
<name>A0A484KER6_9ASTE</name>